<dbReference type="GO" id="GO:0016757">
    <property type="term" value="F:glycosyltransferase activity"/>
    <property type="evidence" value="ECO:0007669"/>
    <property type="project" value="InterPro"/>
</dbReference>
<feature type="domain" description="Glycosyltransferase 61 catalytic" evidence="1">
    <location>
        <begin position="228"/>
        <end position="358"/>
    </location>
</feature>
<dbReference type="Pfam" id="PF04577">
    <property type="entry name" value="Glyco_transf_61"/>
    <property type="match status" value="1"/>
</dbReference>
<proteinExistence type="predicted"/>
<name>A0A9N8DZW5_9STRA</name>
<dbReference type="OrthoDB" id="48748at2759"/>
<sequence>MRPILAPHSPLRREGRRKEIHGVSFWRRRLPHGHWRSLLPLQQDQPEKDQPEHNFQHQWDSHQSLWEQAQKLAAENDLSPYETGNYTAEYALTEFLAGPAAPYYDAHDNHKLVFPMGDQKEAICEFQHHRNGSHHFPHSMQQLLRCFSWWQANPHQTPVLLFDREKLVKQKAKFVLGFLRLLQDAFGVSIVRHKNTTTIAKSVYTLTEGRNPVRRSKRRGILKDQNRIYYQMRSTQDAQQLRQGLLQHYPNITTSHAGCGSSVPKIGILNRQCKDHTCSKGSGRRIQNRPAISSAIKKALLPHSNNNSNNTNNNPIHYLSSFDGMSFLEQVTFMSNIDILISPHGAQLTGSAFLPSCGGILELFPRGYHFPDFFGTLAAATGHFHRSIYTGRHANRTRDVDYFSSTPALRKQTRLQPVHAHPPMVALAVRELMVQWQSCCQQTRTTTTTTTQTTTAASVVQQITPQTL</sequence>
<reference evidence="2" key="1">
    <citation type="submission" date="2020-06" db="EMBL/GenBank/DDBJ databases">
        <authorList>
            <consortium name="Plant Systems Biology data submission"/>
        </authorList>
    </citation>
    <scope>NUCLEOTIDE SEQUENCE</scope>
    <source>
        <strain evidence="2">D6</strain>
    </source>
</reference>
<evidence type="ECO:0000259" key="1">
    <source>
        <dbReference type="Pfam" id="PF04577"/>
    </source>
</evidence>
<gene>
    <name evidence="2" type="ORF">SEMRO_410_G137390.1</name>
</gene>
<dbReference type="EMBL" id="CAICTM010000409">
    <property type="protein sequence ID" value="CAB9509911.1"/>
    <property type="molecule type" value="Genomic_DNA"/>
</dbReference>
<dbReference type="Proteomes" id="UP001153069">
    <property type="component" value="Unassembled WGS sequence"/>
</dbReference>
<evidence type="ECO:0000313" key="3">
    <source>
        <dbReference type="Proteomes" id="UP001153069"/>
    </source>
</evidence>
<organism evidence="2 3">
    <name type="scientific">Seminavis robusta</name>
    <dbReference type="NCBI Taxonomy" id="568900"/>
    <lineage>
        <taxon>Eukaryota</taxon>
        <taxon>Sar</taxon>
        <taxon>Stramenopiles</taxon>
        <taxon>Ochrophyta</taxon>
        <taxon>Bacillariophyta</taxon>
        <taxon>Bacillariophyceae</taxon>
        <taxon>Bacillariophycidae</taxon>
        <taxon>Naviculales</taxon>
        <taxon>Naviculaceae</taxon>
        <taxon>Seminavis</taxon>
    </lineage>
</organism>
<evidence type="ECO:0000313" key="2">
    <source>
        <dbReference type="EMBL" id="CAB9509911.1"/>
    </source>
</evidence>
<comment type="caution">
    <text evidence="2">The sequence shown here is derived from an EMBL/GenBank/DDBJ whole genome shotgun (WGS) entry which is preliminary data.</text>
</comment>
<dbReference type="InterPro" id="IPR049625">
    <property type="entry name" value="Glyco_transf_61_cat"/>
</dbReference>
<protein>
    <recommendedName>
        <fullName evidence="1">Glycosyltransferase 61 catalytic domain-containing protein</fullName>
    </recommendedName>
</protein>
<keyword evidence="3" id="KW-1185">Reference proteome</keyword>
<dbReference type="AlphaFoldDB" id="A0A9N8DZW5"/>
<accession>A0A9N8DZW5</accession>